<evidence type="ECO:0000259" key="7">
    <source>
        <dbReference type="PROSITE" id="PS51900"/>
    </source>
</evidence>
<accession>A0A4U6CSR7</accession>
<keyword evidence="9" id="KW-1185">Reference proteome</keyword>
<evidence type="ECO:0000256" key="4">
    <source>
        <dbReference type="ARBA" id="ARBA00023172"/>
    </source>
</evidence>
<evidence type="ECO:0000256" key="5">
    <source>
        <dbReference type="PROSITE-ProRule" id="PRU01248"/>
    </source>
</evidence>
<protein>
    <recommendedName>
        <fullName evidence="10">Integrase</fullName>
    </recommendedName>
</protein>
<dbReference type="GO" id="GO:0006310">
    <property type="term" value="P:DNA recombination"/>
    <property type="evidence" value="ECO:0007669"/>
    <property type="project" value="UniProtKB-KW"/>
</dbReference>
<evidence type="ECO:0000259" key="6">
    <source>
        <dbReference type="PROSITE" id="PS51898"/>
    </source>
</evidence>
<evidence type="ECO:0000256" key="3">
    <source>
        <dbReference type="ARBA" id="ARBA00023125"/>
    </source>
</evidence>
<evidence type="ECO:0000313" key="9">
    <source>
        <dbReference type="Proteomes" id="UP000304900"/>
    </source>
</evidence>
<feature type="domain" description="Core-binding (CB)" evidence="7">
    <location>
        <begin position="5"/>
        <end position="98"/>
    </location>
</feature>
<dbReference type="PROSITE" id="PS51898">
    <property type="entry name" value="TYR_RECOMBINASE"/>
    <property type="match status" value="1"/>
</dbReference>
<gene>
    <name evidence="8" type="ORF">FDK13_32790</name>
</gene>
<dbReference type="InterPro" id="IPR011010">
    <property type="entry name" value="DNA_brk_join_enz"/>
</dbReference>
<dbReference type="InterPro" id="IPR013762">
    <property type="entry name" value="Integrase-like_cat_sf"/>
</dbReference>
<dbReference type="GO" id="GO:0015074">
    <property type="term" value="P:DNA integration"/>
    <property type="evidence" value="ECO:0007669"/>
    <property type="project" value="UniProtKB-KW"/>
</dbReference>
<dbReference type="PANTHER" id="PTHR30349">
    <property type="entry name" value="PHAGE INTEGRASE-RELATED"/>
    <property type="match status" value="1"/>
</dbReference>
<feature type="domain" description="Tyr recombinase" evidence="6">
    <location>
        <begin position="122"/>
        <end position="233"/>
    </location>
</feature>
<dbReference type="AlphaFoldDB" id="A0A4U6CSR7"/>
<dbReference type="InterPro" id="IPR010998">
    <property type="entry name" value="Integrase_recombinase_N"/>
</dbReference>
<dbReference type="GO" id="GO:0003677">
    <property type="term" value="F:DNA binding"/>
    <property type="evidence" value="ECO:0007669"/>
    <property type="project" value="UniProtKB-UniRule"/>
</dbReference>
<dbReference type="Pfam" id="PF02899">
    <property type="entry name" value="Phage_int_SAM_1"/>
    <property type="match status" value="1"/>
</dbReference>
<dbReference type="InterPro" id="IPR050090">
    <property type="entry name" value="Tyrosine_recombinase_XerCD"/>
</dbReference>
<keyword evidence="2" id="KW-0229">DNA integration</keyword>
<evidence type="ECO:0000256" key="2">
    <source>
        <dbReference type="ARBA" id="ARBA00022908"/>
    </source>
</evidence>
<keyword evidence="4" id="KW-0233">DNA recombination</keyword>
<name>A0A4U6CSR7_9BACT</name>
<comment type="caution">
    <text evidence="8">The sequence shown here is derived from an EMBL/GenBank/DDBJ whole genome shotgun (WGS) entry which is preliminary data.</text>
</comment>
<dbReference type="Gene3D" id="1.10.443.10">
    <property type="entry name" value="Intergrase catalytic core"/>
    <property type="match status" value="1"/>
</dbReference>
<dbReference type="RefSeq" id="WP_137344252.1">
    <property type="nucleotide sequence ID" value="NZ_SZVO01000026.1"/>
</dbReference>
<dbReference type="Proteomes" id="UP000304900">
    <property type="component" value="Unassembled WGS sequence"/>
</dbReference>
<organism evidence="8 9">
    <name type="scientific">Dyadobacter frigoris</name>
    <dbReference type="NCBI Taxonomy" id="2576211"/>
    <lineage>
        <taxon>Bacteria</taxon>
        <taxon>Pseudomonadati</taxon>
        <taxon>Bacteroidota</taxon>
        <taxon>Cytophagia</taxon>
        <taxon>Cytophagales</taxon>
        <taxon>Spirosomataceae</taxon>
        <taxon>Dyadobacter</taxon>
    </lineage>
</organism>
<evidence type="ECO:0008006" key="10">
    <source>
        <dbReference type="Google" id="ProtNLM"/>
    </source>
</evidence>
<dbReference type="InterPro" id="IPR002104">
    <property type="entry name" value="Integrase_catalytic"/>
</dbReference>
<dbReference type="EMBL" id="SZVO01000026">
    <property type="protein sequence ID" value="TKT85978.1"/>
    <property type="molecule type" value="Genomic_DNA"/>
</dbReference>
<dbReference type="Pfam" id="PF00589">
    <property type="entry name" value="Phage_integrase"/>
    <property type="match status" value="1"/>
</dbReference>
<dbReference type="InterPro" id="IPR004107">
    <property type="entry name" value="Integrase_SAM-like_N"/>
</dbReference>
<dbReference type="PROSITE" id="PS51900">
    <property type="entry name" value="CB"/>
    <property type="match status" value="1"/>
</dbReference>
<proteinExistence type="predicted"/>
<dbReference type="SUPFAM" id="SSF56349">
    <property type="entry name" value="DNA breaking-rejoining enzymes"/>
    <property type="match status" value="1"/>
</dbReference>
<evidence type="ECO:0000256" key="1">
    <source>
        <dbReference type="ARBA" id="ARBA00022829"/>
    </source>
</evidence>
<reference evidence="8 9" key="1">
    <citation type="submission" date="2019-05" db="EMBL/GenBank/DDBJ databases">
        <title>Dyadobacter AR-3-8 sp. nov., isolated from arctic soil.</title>
        <authorList>
            <person name="Chaudhary D.K."/>
        </authorList>
    </citation>
    <scope>NUCLEOTIDE SEQUENCE [LARGE SCALE GENOMIC DNA]</scope>
    <source>
        <strain evidence="8 9">AR-3-8</strain>
    </source>
</reference>
<dbReference type="OrthoDB" id="107900at2"/>
<dbReference type="Gene3D" id="1.10.150.130">
    <property type="match status" value="1"/>
</dbReference>
<sequence>MKKANDFSWYLSRFLTAYLSGEKNLSTNTIAVYRDSFRLFLLFCEQKMDVAPDRITISLLTKELILKYLDWLETERKCRIITRNQRLSSIHGFLKYVQKQMPENLFELQRILGISSKRVTKTIVPYLTEDELKILFQQPDIRTKQGKRDLVILVLMYDSAARVQELADLKVKNIRLNSPAVITLHGKGNKTRHVPILGRTKELLTGYLEDHKKYAWGVAIADTPVFLIKSTNS</sequence>
<keyword evidence="1" id="KW-0159">Chromosome partition</keyword>
<dbReference type="GO" id="GO:0007059">
    <property type="term" value="P:chromosome segregation"/>
    <property type="evidence" value="ECO:0007669"/>
    <property type="project" value="UniProtKB-KW"/>
</dbReference>
<evidence type="ECO:0000313" key="8">
    <source>
        <dbReference type="EMBL" id="TKT85978.1"/>
    </source>
</evidence>
<dbReference type="InterPro" id="IPR044068">
    <property type="entry name" value="CB"/>
</dbReference>
<dbReference type="PANTHER" id="PTHR30349:SF81">
    <property type="entry name" value="TYROSINE RECOMBINASE XERC"/>
    <property type="match status" value="1"/>
</dbReference>
<keyword evidence="3 5" id="KW-0238">DNA-binding</keyword>